<dbReference type="EMBL" id="QXXQ01000022">
    <property type="protein sequence ID" value="RID89859.1"/>
    <property type="molecule type" value="Genomic_DNA"/>
</dbReference>
<dbReference type="Proteomes" id="UP000266649">
    <property type="component" value="Unassembled WGS sequence"/>
</dbReference>
<reference evidence="2 3" key="1">
    <citation type="submission" date="2018-09" db="EMBL/GenBank/DDBJ databases">
        <title>Gemmobacter lutimaris sp. nov., a marine bacterium isolated from tidal flat.</title>
        <authorList>
            <person name="Lee D.W."/>
            <person name="Yoo Y."/>
            <person name="Kim J.-J."/>
            <person name="Kim B.S."/>
        </authorList>
    </citation>
    <scope>NUCLEOTIDE SEQUENCE [LARGE SCALE GENOMIC DNA]</scope>
    <source>
        <strain evidence="2 3">YJ-T1-11</strain>
    </source>
</reference>
<protein>
    <recommendedName>
        <fullName evidence="4">Mitochondrial inner membrane protein</fullName>
    </recommendedName>
</protein>
<sequence length="359" mass="36422">MAETEDRAADQQAEPVTLTEPEKQPAAENPQPEPVSPVSDPPAPPAAEPASGGGFGRFMGLTFGGVVAAGLGFGLATYGVREGWPLVTPPQAGVEAMQQEIDSLRGQLEGATALAARVDALEQRPAPVADLTPLEDRMAKLESQGDGGAALAALQAQVADLAAKVAAQAGDAGRIAEEIQSQVQERLDAAEVETAQLRAAAERRAALLEVETALRTGNGLAAAISRAEAARVTTPAPLADFAAAPVTITALQDGFAEAARAAISAAATSTGAEAGLGERMASFLVSQTGARSLEPREGDDADAILSRAEAALRQGDVAGARALVAQLPEVAQTAMAGWTTEADRWLAANTAIADLLSAG</sequence>
<keyword evidence="3" id="KW-1185">Reference proteome</keyword>
<dbReference type="RefSeq" id="WP_119136724.1">
    <property type="nucleotide sequence ID" value="NZ_QXXQ01000022.1"/>
</dbReference>
<feature type="compositionally biased region" description="Pro residues" evidence="1">
    <location>
        <begin position="31"/>
        <end position="47"/>
    </location>
</feature>
<name>A0A398BHC0_9RHOB</name>
<evidence type="ECO:0000313" key="3">
    <source>
        <dbReference type="Proteomes" id="UP000266649"/>
    </source>
</evidence>
<evidence type="ECO:0000256" key="1">
    <source>
        <dbReference type="SAM" id="MobiDB-lite"/>
    </source>
</evidence>
<dbReference type="OrthoDB" id="7659420at2"/>
<accession>A0A398BHC0</accession>
<dbReference type="AlphaFoldDB" id="A0A398BHC0"/>
<evidence type="ECO:0008006" key="4">
    <source>
        <dbReference type="Google" id="ProtNLM"/>
    </source>
</evidence>
<comment type="caution">
    <text evidence="2">The sequence shown here is derived from an EMBL/GenBank/DDBJ whole genome shotgun (WGS) entry which is preliminary data.</text>
</comment>
<evidence type="ECO:0000313" key="2">
    <source>
        <dbReference type="EMBL" id="RID89859.1"/>
    </source>
</evidence>
<proteinExistence type="predicted"/>
<feature type="region of interest" description="Disordered" evidence="1">
    <location>
        <begin position="1"/>
        <end position="51"/>
    </location>
</feature>
<gene>
    <name evidence="2" type="ORF">D2N39_21060</name>
</gene>
<organism evidence="2 3">
    <name type="scientific">Gemmobacter lutimaris</name>
    <dbReference type="NCBI Taxonomy" id="2306023"/>
    <lineage>
        <taxon>Bacteria</taxon>
        <taxon>Pseudomonadati</taxon>
        <taxon>Pseudomonadota</taxon>
        <taxon>Alphaproteobacteria</taxon>
        <taxon>Rhodobacterales</taxon>
        <taxon>Paracoccaceae</taxon>
        <taxon>Gemmobacter</taxon>
    </lineage>
</organism>